<sequence length="258" mass="27758">MSWASRRRTIYAIGVILFFLIVVGGPLLYSHLKTPPTCTDGIRNQGETSVDKGGPCPLLDTSSLSPSAILWTRSFYVRSGSYDAVAYIQNPNQEAGVRAVSYRFGLYDERNVLIAERTGTTFLMPGGITPVFEGAIDTGNRVVSHTYFDFTTPVIWERMADTSGAVAISNTQISDITTTPRVTANVQNTSVAGIRSMTFVVIISDPAGNAFAASQTALTGLAAGESRQVIFTWPSPFNITVGKVQIVPLTAPRPVQGE</sequence>
<evidence type="ECO:0000313" key="3">
    <source>
        <dbReference type="Proteomes" id="UP000176914"/>
    </source>
</evidence>
<name>A0A1F6E559_9BACT</name>
<dbReference type="Proteomes" id="UP000176914">
    <property type="component" value="Unassembled WGS sequence"/>
</dbReference>
<evidence type="ECO:0000313" key="2">
    <source>
        <dbReference type="EMBL" id="OGG68776.1"/>
    </source>
</evidence>
<dbReference type="EMBL" id="MFLL01000028">
    <property type="protein sequence ID" value="OGG68776.1"/>
    <property type="molecule type" value="Genomic_DNA"/>
</dbReference>
<dbReference type="AlphaFoldDB" id="A0A1F6E559"/>
<gene>
    <name evidence="2" type="ORF">A3C20_01030</name>
</gene>
<evidence type="ECO:0000256" key="1">
    <source>
        <dbReference type="SAM" id="Phobius"/>
    </source>
</evidence>
<keyword evidence="1" id="KW-1133">Transmembrane helix</keyword>
<accession>A0A1F6E559</accession>
<feature type="transmembrane region" description="Helical" evidence="1">
    <location>
        <begin position="9"/>
        <end position="29"/>
    </location>
</feature>
<organism evidence="2 3">
    <name type="scientific">Candidatus Kaiserbacteria bacterium RIFCSPHIGHO2_02_FULL_55_25</name>
    <dbReference type="NCBI Taxonomy" id="1798498"/>
    <lineage>
        <taxon>Bacteria</taxon>
        <taxon>Candidatus Kaiseribacteriota</taxon>
    </lineage>
</organism>
<comment type="caution">
    <text evidence="2">The sequence shown here is derived from an EMBL/GenBank/DDBJ whole genome shotgun (WGS) entry which is preliminary data.</text>
</comment>
<proteinExistence type="predicted"/>
<protein>
    <submittedName>
        <fullName evidence="2">Uncharacterized protein</fullName>
    </submittedName>
</protein>
<reference evidence="2 3" key="1">
    <citation type="journal article" date="2016" name="Nat. Commun.">
        <title>Thousands of microbial genomes shed light on interconnected biogeochemical processes in an aquifer system.</title>
        <authorList>
            <person name="Anantharaman K."/>
            <person name="Brown C.T."/>
            <person name="Hug L.A."/>
            <person name="Sharon I."/>
            <person name="Castelle C.J."/>
            <person name="Probst A.J."/>
            <person name="Thomas B.C."/>
            <person name="Singh A."/>
            <person name="Wilkins M.J."/>
            <person name="Karaoz U."/>
            <person name="Brodie E.L."/>
            <person name="Williams K.H."/>
            <person name="Hubbard S.S."/>
            <person name="Banfield J.F."/>
        </authorList>
    </citation>
    <scope>NUCLEOTIDE SEQUENCE [LARGE SCALE GENOMIC DNA]</scope>
</reference>
<keyword evidence="1" id="KW-0812">Transmembrane</keyword>
<keyword evidence="1" id="KW-0472">Membrane</keyword>